<dbReference type="PANTHER" id="PTHR33064">
    <property type="entry name" value="POL PROTEIN"/>
    <property type="match status" value="1"/>
</dbReference>
<dbReference type="InterPro" id="IPR041577">
    <property type="entry name" value="RT_RNaseH_2"/>
</dbReference>
<accession>A0ABP1A916</accession>
<dbReference type="EMBL" id="OZ023702">
    <property type="protein sequence ID" value="CAK9858986.1"/>
    <property type="molecule type" value="Genomic_DNA"/>
</dbReference>
<organism evidence="2 3">
    <name type="scientific">Sphagnum jensenii</name>
    <dbReference type="NCBI Taxonomy" id="128206"/>
    <lineage>
        <taxon>Eukaryota</taxon>
        <taxon>Viridiplantae</taxon>
        <taxon>Streptophyta</taxon>
        <taxon>Embryophyta</taxon>
        <taxon>Bryophyta</taxon>
        <taxon>Sphagnophytina</taxon>
        <taxon>Sphagnopsida</taxon>
        <taxon>Sphagnales</taxon>
        <taxon>Sphagnaceae</taxon>
        <taxon>Sphagnum</taxon>
    </lineage>
</organism>
<dbReference type="Gene3D" id="3.10.10.10">
    <property type="entry name" value="HIV Type 1 Reverse Transcriptase, subunit A, domain 1"/>
    <property type="match status" value="1"/>
</dbReference>
<name>A0ABP1A916_9BRYO</name>
<protein>
    <recommendedName>
        <fullName evidence="1">Reverse transcriptase/retrotransposon-derived protein RNase H-like domain-containing protein</fullName>
    </recommendedName>
</protein>
<evidence type="ECO:0000313" key="3">
    <source>
        <dbReference type="Proteomes" id="UP001497522"/>
    </source>
</evidence>
<feature type="domain" description="Reverse transcriptase/retrotransposon-derived protein RNase H-like" evidence="1">
    <location>
        <begin position="35"/>
        <end position="84"/>
    </location>
</feature>
<proteinExistence type="predicted"/>
<evidence type="ECO:0000259" key="1">
    <source>
        <dbReference type="Pfam" id="PF17919"/>
    </source>
</evidence>
<sequence length="241" mass="27283">MAPADVEKTALTTKHGLYEWTVMPFGLKNATRSPECLDALKRALIGVPILVRPNFKEPLCLDVDWSTQGVGAILSQKEGSRNPVGEAVNDEDFQQEIRNDPQTWQGPFGAEERVLAVEQEWQTEWHESGRQPGKLTEHLGCRPGTKQWKSSDPHHLFMINTITDEELGGEASPSEERADAIEDEGLDVSQGRQKLWKNQVRYYSRRQQLELVLDAQEMYEVREVELNLAIAEGGDKCEKEI</sequence>
<evidence type="ECO:0000313" key="2">
    <source>
        <dbReference type="EMBL" id="CAK9858986.1"/>
    </source>
</evidence>
<dbReference type="InterPro" id="IPR043502">
    <property type="entry name" value="DNA/RNA_pol_sf"/>
</dbReference>
<reference evidence="2 3" key="1">
    <citation type="submission" date="2024-03" db="EMBL/GenBank/DDBJ databases">
        <authorList>
            <consortium name="ELIXIR-Norway"/>
            <consortium name="Elixir Norway"/>
        </authorList>
    </citation>
    <scope>NUCLEOTIDE SEQUENCE [LARGE SCALE GENOMIC DNA]</scope>
</reference>
<dbReference type="PANTHER" id="PTHR33064:SF37">
    <property type="entry name" value="RIBONUCLEASE H"/>
    <property type="match status" value="1"/>
</dbReference>
<dbReference type="Pfam" id="PF17919">
    <property type="entry name" value="RT_RNaseH_2"/>
    <property type="match status" value="1"/>
</dbReference>
<gene>
    <name evidence="2" type="ORF">CSSPJE1EN2_LOCUS1981</name>
</gene>
<dbReference type="InterPro" id="IPR051320">
    <property type="entry name" value="Viral_Replic_Matur_Polypro"/>
</dbReference>
<dbReference type="Proteomes" id="UP001497522">
    <property type="component" value="Chromosome 1"/>
</dbReference>
<keyword evidence="3" id="KW-1185">Reference proteome</keyword>
<dbReference type="SUPFAM" id="SSF56672">
    <property type="entry name" value="DNA/RNA polymerases"/>
    <property type="match status" value="1"/>
</dbReference>